<dbReference type="PANTHER" id="PTHR10328">
    <property type="entry name" value="PROTEIN MAX MYC-ASSOCIATED FACTOR X"/>
    <property type="match status" value="1"/>
</dbReference>
<accession>A0A317XRH6</accession>
<keyword evidence="9" id="KW-1185">Reference proteome</keyword>
<feature type="compositionally biased region" description="Gly residues" evidence="6">
    <location>
        <begin position="516"/>
        <end position="526"/>
    </location>
</feature>
<dbReference type="SUPFAM" id="SSF47459">
    <property type="entry name" value="HLH, helix-loop-helix DNA-binding domain"/>
    <property type="match status" value="1"/>
</dbReference>
<feature type="compositionally biased region" description="Low complexity" evidence="6">
    <location>
        <begin position="370"/>
        <end position="385"/>
    </location>
</feature>
<evidence type="ECO:0000256" key="3">
    <source>
        <dbReference type="ARBA" id="ARBA00023159"/>
    </source>
</evidence>
<dbReference type="EMBL" id="KZ819192">
    <property type="protein sequence ID" value="PWZ00403.1"/>
    <property type="molecule type" value="Genomic_DNA"/>
</dbReference>
<evidence type="ECO:0000313" key="9">
    <source>
        <dbReference type="Proteomes" id="UP000246740"/>
    </source>
</evidence>
<protein>
    <recommendedName>
        <fullName evidence="7">BHLH domain-containing protein</fullName>
    </recommendedName>
</protein>
<dbReference type="InterPro" id="IPR011598">
    <property type="entry name" value="bHLH_dom"/>
</dbReference>
<dbReference type="Pfam" id="PF00010">
    <property type="entry name" value="HLH"/>
    <property type="match status" value="1"/>
</dbReference>
<evidence type="ECO:0000256" key="5">
    <source>
        <dbReference type="ARBA" id="ARBA00023242"/>
    </source>
</evidence>
<feature type="compositionally biased region" description="Basic and acidic residues" evidence="6">
    <location>
        <begin position="590"/>
        <end position="637"/>
    </location>
</feature>
<keyword evidence="3" id="KW-0010">Activator</keyword>
<feature type="compositionally biased region" description="Basic and acidic residues" evidence="6">
    <location>
        <begin position="479"/>
        <end position="498"/>
    </location>
</feature>
<evidence type="ECO:0000256" key="1">
    <source>
        <dbReference type="ARBA" id="ARBA00023015"/>
    </source>
</evidence>
<feature type="compositionally biased region" description="Low complexity" evidence="6">
    <location>
        <begin position="638"/>
        <end position="649"/>
    </location>
</feature>
<dbReference type="GO" id="GO:0003677">
    <property type="term" value="F:DNA binding"/>
    <property type="evidence" value="ECO:0007669"/>
    <property type="project" value="UniProtKB-KW"/>
</dbReference>
<feature type="region of interest" description="Disordered" evidence="6">
    <location>
        <begin position="370"/>
        <end position="395"/>
    </location>
</feature>
<evidence type="ECO:0000256" key="2">
    <source>
        <dbReference type="ARBA" id="ARBA00023125"/>
    </source>
</evidence>
<dbReference type="OrthoDB" id="2555224at2759"/>
<evidence type="ECO:0000313" key="8">
    <source>
        <dbReference type="EMBL" id="PWZ00403.1"/>
    </source>
</evidence>
<dbReference type="AlphaFoldDB" id="A0A317XRH6"/>
<evidence type="ECO:0000256" key="4">
    <source>
        <dbReference type="ARBA" id="ARBA00023163"/>
    </source>
</evidence>
<keyword evidence="2" id="KW-0238">DNA-binding</keyword>
<feature type="compositionally biased region" description="Basic and acidic residues" evidence="6">
    <location>
        <begin position="200"/>
        <end position="228"/>
    </location>
</feature>
<feature type="compositionally biased region" description="Basic and acidic residues" evidence="6">
    <location>
        <begin position="147"/>
        <end position="159"/>
    </location>
</feature>
<dbReference type="GO" id="GO:0046983">
    <property type="term" value="F:protein dimerization activity"/>
    <property type="evidence" value="ECO:0007669"/>
    <property type="project" value="InterPro"/>
</dbReference>
<evidence type="ECO:0000256" key="6">
    <source>
        <dbReference type="SAM" id="MobiDB-lite"/>
    </source>
</evidence>
<keyword evidence="1" id="KW-0805">Transcription regulation</keyword>
<organism evidence="8 9">
    <name type="scientific">Testicularia cyperi</name>
    <dbReference type="NCBI Taxonomy" id="1882483"/>
    <lineage>
        <taxon>Eukaryota</taxon>
        <taxon>Fungi</taxon>
        <taxon>Dikarya</taxon>
        <taxon>Basidiomycota</taxon>
        <taxon>Ustilaginomycotina</taxon>
        <taxon>Ustilaginomycetes</taxon>
        <taxon>Ustilaginales</taxon>
        <taxon>Anthracoideaceae</taxon>
        <taxon>Testicularia</taxon>
    </lineage>
</organism>
<feature type="region of interest" description="Disordered" evidence="6">
    <location>
        <begin position="1"/>
        <end position="237"/>
    </location>
</feature>
<gene>
    <name evidence="8" type="ORF">BCV70DRAFT_205887</name>
</gene>
<keyword evidence="5" id="KW-0539">Nucleus</keyword>
<feature type="domain" description="BHLH" evidence="7">
    <location>
        <begin position="414"/>
        <end position="465"/>
    </location>
</feature>
<name>A0A317XRH6_9BASI</name>
<dbReference type="Gene3D" id="4.10.280.10">
    <property type="entry name" value="Helix-loop-helix DNA-binding domain"/>
    <property type="match status" value="1"/>
</dbReference>
<dbReference type="Proteomes" id="UP000246740">
    <property type="component" value="Unassembled WGS sequence"/>
</dbReference>
<dbReference type="GO" id="GO:0045944">
    <property type="term" value="P:positive regulation of transcription by RNA polymerase II"/>
    <property type="evidence" value="ECO:0007669"/>
    <property type="project" value="TreeGrafter"/>
</dbReference>
<proteinExistence type="predicted"/>
<dbReference type="STRING" id="1882483.A0A317XRH6"/>
<feature type="compositionally biased region" description="Basic and acidic residues" evidence="6">
    <location>
        <begin position="43"/>
        <end position="53"/>
    </location>
</feature>
<feature type="compositionally biased region" description="Low complexity" evidence="6">
    <location>
        <begin position="255"/>
        <end position="268"/>
    </location>
</feature>
<sequence>MVAQRDSKKASASRASPPSSYAARIMDEERTMLPPITSLGPNEEQRRFEDSGRRLSPLPRGPTRQLGDTDTSLDEKARIRRPPSSNEMHSSGSLPPMHASAHREGGYASHDAMYPRTGDSAFHHLPPPRLEGGPGPAGSQSASYPRGSEHRRTPADGKWNRAPTDAADGQWHPTSHAQRGYPEQPGVRGEEASQPPWARYGDEHTDRRSEAYREDLVRRPGSAPRDRAGMQPDMYGRERVFVGGDRWVEERSRYPESYAPGPSASYPSRNPFPIEPRTMGRPLEPEADEEMRRMRRRGPFDRGYDGAPGPAYDAMPTEYAGPGPRSVSGGGPGMGSYSPPESSMYGPGAGRMMGPIEPPRPASAIGVMPAPGAGPHAATGPSSAGPGPGVGVGSGTSVPAATAAASGANTVNANRRVAHLLSEQKRRESINTGFEDLRQAIPACRDGQDSKATILRRALEYIRELESIVERQHRMTIEGRHMGFDTRSPPDDRDEYRRLGRPGDSGRRDYDVARRGTGGSAGGAEGGPRVVGMASNSFGMPRTGSPLGRDQHQPPPLARPSQRLPVSMEDDFRSDAMRAMPTSPPLSRPSSKEKMADSRDMFPRGPTDAKRWAEESYEDGRSKNRRRLSDGDQDSRSDSSLQSSAQSSSNYIAHSAGDADRRGFGMPHAIERQTSSPLTAPMETGKPRNWIEVNACQTRLENKSLVEPNVRKM</sequence>
<feature type="compositionally biased region" description="Low complexity" evidence="6">
    <location>
        <begin position="10"/>
        <end position="24"/>
    </location>
</feature>
<feature type="compositionally biased region" description="Basic and acidic residues" evidence="6">
    <location>
        <begin position="504"/>
        <end position="514"/>
    </location>
</feature>
<dbReference type="GO" id="GO:0003700">
    <property type="term" value="F:DNA-binding transcription factor activity"/>
    <property type="evidence" value="ECO:0007669"/>
    <property type="project" value="TreeGrafter"/>
</dbReference>
<dbReference type="GO" id="GO:0090575">
    <property type="term" value="C:RNA polymerase II transcription regulator complex"/>
    <property type="evidence" value="ECO:0007669"/>
    <property type="project" value="TreeGrafter"/>
</dbReference>
<feature type="region of interest" description="Disordered" evidence="6">
    <location>
        <begin position="479"/>
        <end position="686"/>
    </location>
</feature>
<reference evidence="8 9" key="1">
    <citation type="journal article" date="2018" name="Mol. Biol. Evol.">
        <title>Broad Genomic Sampling Reveals a Smut Pathogenic Ancestry of the Fungal Clade Ustilaginomycotina.</title>
        <authorList>
            <person name="Kijpornyongpan T."/>
            <person name="Mondo S.J."/>
            <person name="Barry K."/>
            <person name="Sandor L."/>
            <person name="Lee J."/>
            <person name="Lipzen A."/>
            <person name="Pangilinan J."/>
            <person name="LaButti K."/>
            <person name="Hainaut M."/>
            <person name="Henrissat B."/>
            <person name="Grigoriev I.V."/>
            <person name="Spatafora J.W."/>
            <person name="Aime M.C."/>
        </authorList>
    </citation>
    <scope>NUCLEOTIDE SEQUENCE [LARGE SCALE GENOMIC DNA]</scope>
    <source>
        <strain evidence="8 9">MCA 3645</strain>
    </source>
</reference>
<keyword evidence="4" id="KW-0804">Transcription</keyword>
<dbReference type="CDD" id="cd11405">
    <property type="entry name" value="bHLHzip_MLXIP_like"/>
    <property type="match status" value="1"/>
</dbReference>
<evidence type="ECO:0000259" key="7">
    <source>
        <dbReference type="PROSITE" id="PS50888"/>
    </source>
</evidence>
<dbReference type="InterPro" id="IPR036638">
    <property type="entry name" value="HLH_DNA-bd_sf"/>
</dbReference>
<dbReference type="PROSITE" id="PS50888">
    <property type="entry name" value="BHLH"/>
    <property type="match status" value="1"/>
</dbReference>
<dbReference type="SMART" id="SM00353">
    <property type="entry name" value="HLH"/>
    <property type="match status" value="1"/>
</dbReference>
<feature type="region of interest" description="Disordered" evidence="6">
    <location>
        <begin position="255"/>
        <end position="349"/>
    </location>
</feature>
<feature type="compositionally biased region" description="Low complexity" evidence="6">
    <location>
        <begin position="335"/>
        <end position="346"/>
    </location>
</feature>
<dbReference type="PANTHER" id="PTHR10328:SF3">
    <property type="entry name" value="PROTEIN MAX"/>
    <property type="match status" value="1"/>
</dbReference>
<dbReference type="InParanoid" id="A0A317XRH6"/>
<feature type="compositionally biased region" description="Polar residues" evidence="6">
    <location>
        <begin position="83"/>
        <end position="93"/>
    </location>
</feature>